<keyword evidence="1" id="KW-0472">Membrane</keyword>
<dbReference type="EMBL" id="QPJC01000017">
    <property type="protein sequence ID" value="RCW39194.1"/>
    <property type="molecule type" value="Genomic_DNA"/>
</dbReference>
<dbReference type="OrthoDB" id="5191830at2"/>
<protein>
    <submittedName>
        <fullName evidence="2">Uncharacterized protein</fullName>
    </submittedName>
</protein>
<gene>
    <name evidence="2" type="ORF">DFQ14_11730</name>
</gene>
<dbReference type="RefSeq" id="WP_114454847.1">
    <property type="nucleotide sequence ID" value="NZ_QPJC01000017.1"/>
</dbReference>
<evidence type="ECO:0000256" key="1">
    <source>
        <dbReference type="SAM" id="Phobius"/>
    </source>
</evidence>
<name>A0A368VHR6_9ACTN</name>
<keyword evidence="1" id="KW-0812">Transmembrane</keyword>
<organism evidence="2 3">
    <name type="scientific">Halopolyspora algeriensis</name>
    <dbReference type="NCBI Taxonomy" id="1500506"/>
    <lineage>
        <taxon>Bacteria</taxon>
        <taxon>Bacillati</taxon>
        <taxon>Actinomycetota</taxon>
        <taxon>Actinomycetes</taxon>
        <taxon>Actinomycetes incertae sedis</taxon>
        <taxon>Halopolyspora</taxon>
    </lineage>
</organism>
<comment type="caution">
    <text evidence="2">The sequence shown here is derived from an EMBL/GenBank/DDBJ whole genome shotgun (WGS) entry which is preliminary data.</text>
</comment>
<keyword evidence="1" id="KW-1133">Transmembrane helix</keyword>
<sequence length="169" mass="18990">MRIVRDIFLVVVGIVLFLSNIFLVFPFFGMSTLGSEVTARGVAVAKQCRFSGPVTETRSPEREFMTGWWWICDARVRWDDGRVEMREIVYSQLTDADIGREVEVVAREEIASRAGATRSVVYRADFEPKPVWAGVAMVVVSVVGLFVGFPGAYRLVRRIQGKSPELPKT</sequence>
<feature type="transmembrane region" description="Helical" evidence="1">
    <location>
        <begin position="131"/>
        <end position="153"/>
    </location>
</feature>
<reference evidence="2 3" key="1">
    <citation type="submission" date="2018-07" db="EMBL/GenBank/DDBJ databases">
        <title>Genomic Encyclopedia of Type Strains, Phase III (KMG-III): the genomes of soil and plant-associated and newly described type strains.</title>
        <authorList>
            <person name="Whitman W."/>
        </authorList>
    </citation>
    <scope>NUCLEOTIDE SEQUENCE [LARGE SCALE GENOMIC DNA]</scope>
    <source>
        <strain evidence="2 3">CECT 8575</strain>
    </source>
</reference>
<proteinExistence type="predicted"/>
<keyword evidence="3" id="KW-1185">Reference proteome</keyword>
<dbReference type="InterPro" id="IPR045927">
    <property type="entry name" value="DUF6346"/>
</dbReference>
<evidence type="ECO:0000313" key="3">
    <source>
        <dbReference type="Proteomes" id="UP000253495"/>
    </source>
</evidence>
<dbReference type="Proteomes" id="UP000253495">
    <property type="component" value="Unassembled WGS sequence"/>
</dbReference>
<accession>A0A368VHR6</accession>
<evidence type="ECO:0000313" key="2">
    <source>
        <dbReference type="EMBL" id="RCW39194.1"/>
    </source>
</evidence>
<feature type="transmembrane region" description="Helical" evidence="1">
    <location>
        <begin position="7"/>
        <end position="28"/>
    </location>
</feature>
<dbReference type="Pfam" id="PF19873">
    <property type="entry name" value="DUF6346"/>
    <property type="match status" value="1"/>
</dbReference>
<dbReference type="AlphaFoldDB" id="A0A368VHR6"/>